<evidence type="ECO:0000256" key="2">
    <source>
        <dbReference type="ARBA" id="ARBA00022475"/>
    </source>
</evidence>
<dbReference type="PANTHER" id="PTHR24249:SF372">
    <property type="entry name" value="G-PROTEIN COUPLED RECEPTORS FAMILY 1 PROFILE DOMAIN-CONTAINING PROTEIN"/>
    <property type="match status" value="1"/>
</dbReference>
<name>A0A914X6J3_9BILA</name>
<accession>A0A914X6J3</accession>
<dbReference type="Gene3D" id="1.20.1070.10">
    <property type="entry name" value="Rhodopsin 7-helix transmembrane proteins"/>
    <property type="match status" value="1"/>
</dbReference>
<feature type="transmembrane region" description="Helical" evidence="9">
    <location>
        <begin position="102"/>
        <end position="123"/>
    </location>
</feature>
<protein>
    <submittedName>
        <fullName evidence="12">G-protein coupled receptors family 1 profile domain-containing protein</fullName>
    </submittedName>
</protein>
<evidence type="ECO:0000256" key="3">
    <source>
        <dbReference type="ARBA" id="ARBA00022692"/>
    </source>
</evidence>
<feature type="transmembrane region" description="Helical" evidence="9">
    <location>
        <begin position="266"/>
        <end position="292"/>
    </location>
</feature>
<dbReference type="AlphaFoldDB" id="A0A914X6J3"/>
<evidence type="ECO:0000313" key="12">
    <source>
        <dbReference type="WBParaSite" id="PSAMB.scaffold6940size8561.g29365.t1"/>
    </source>
</evidence>
<keyword evidence="6 9" id="KW-0472">Membrane</keyword>
<dbReference type="InterPro" id="IPR019424">
    <property type="entry name" value="7TM_GPCR_Srsx"/>
</dbReference>
<dbReference type="InterPro" id="IPR000276">
    <property type="entry name" value="GPCR_Rhodpsn"/>
</dbReference>
<dbReference type="Pfam" id="PF10320">
    <property type="entry name" value="7TM_GPCR_Srsx"/>
    <property type="match status" value="1"/>
</dbReference>
<evidence type="ECO:0000256" key="5">
    <source>
        <dbReference type="ARBA" id="ARBA00023040"/>
    </source>
</evidence>
<dbReference type="SMART" id="SM01381">
    <property type="entry name" value="7TM_GPCR_Srsx"/>
    <property type="match status" value="1"/>
</dbReference>
<keyword evidence="5" id="KW-0297">G-protein coupled receptor</keyword>
<keyword evidence="2" id="KW-1003">Cell membrane</keyword>
<keyword evidence="3 9" id="KW-0812">Transmembrane</keyword>
<evidence type="ECO:0000256" key="7">
    <source>
        <dbReference type="ARBA" id="ARBA00023170"/>
    </source>
</evidence>
<dbReference type="PANTHER" id="PTHR24249">
    <property type="entry name" value="HISTAMINE RECEPTOR-RELATED G-PROTEIN COUPLED RECEPTOR"/>
    <property type="match status" value="1"/>
</dbReference>
<keyword evidence="7" id="KW-0675">Receptor</keyword>
<feature type="transmembrane region" description="Helical" evidence="9">
    <location>
        <begin position="61"/>
        <end position="82"/>
    </location>
</feature>
<evidence type="ECO:0000313" key="11">
    <source>
        <dbReference type="Proteomes" id="UP000887566"/>
    </source>
</evidence>
<evidence type="ECO:0000259" key="10">
    <source>
        <dbReference type="PROSITE" id="PS50262"/>
    </source>
</evidence>
<proteinExistence type="predicted"/>
<keyword evidence="4 9" id="KW-1133">Transmembrane helix</keyword>
<dbReference type="InterPro" id="IPR017452">
    <property type="entry name" value="GPCR_Rhodpsn_7TM"/>
</dbReference>
<evidence type="ECO:0000256" key="8">
    <source>
        <dbReference type="ARBA" id="ARBA00023224"/>
    </source>
</evidence>
<sequence length="343" mass="37653">MVQSNYSYLNATTGSTGNSNIIDAAFSFIILALGFLAVFGNGFILLVIGNYKTLRSNLCNALIGLLAIADFASGIGLLIRGISNQIFEFTGYHDYTNIDCLLLGIVGIYSVHMSQMITIFIAVDRLKAVRDPFKYATQDNLKSSLTALIVSIGYSLFGAVIAFIGLDYNFRPEICATGSSVPTFYPPYWSLFTFIAAIIVFYSYARTALLLKKKLRNVKSSIEKKHLKRQKEVFKAINIVLIVYAFCWCLPTFLTVGATIAQADAVIMGHLSSIIAVGTGINSSGNLFIYAWKHHEIGEHMRKFLNLKVNASSRRSISTTHFEKPAATTGKQLAFATVAVKVT</sequence>
<dbReference type="Proteomes" id="UP000887566">
    <property type="component" value="Unplaced"/>
</dbReference>
<dbReference type="CDD" id="cd00637">
    <property type="entry name" value="7tm_classA_rhodopsin-like"/>
    <property type="match status" value="1"/>
</dbReference>
<feature type="transmembrane region" description="Helical" evidence="9">
    <location>
        <begin position="24"/>
        <end position="49"/>
    </location>
</feature>
<keyword evidence="11" id="KW-1185">Reference proteome</keyword>
<evidence type="ECO:0000256" key="1">
    <source>
        <dbReference type="ARBA" id="ARBA00004651"/>
    </source>
</evidence>
<feature type="transmembrane region" description="Helical" evidence="9">
    <location>
        <begin position="232"/>
        <end position="254"/>
    </location>
</feature>
<reference evidence="12" key="1">
    <citation type="submission" date="2022-11" db="UniProtKB">
        <authorList>
            <consortium name="WormBaseParasite"/>
        </authorList>
    </citation>
    <scope>IDENTIFICATION</scope>
</reference>
<dbReference type="SUPFAM" id="SSF81321">
    <property type="entry name" value="Family A G protein-coupled receptor-like"/>
    <property type="match status" value="1"/>
</dbReference>
<evidence type="ECO:0000256" key="9">
    <source>
        <dbReference type="SAM" id="Phobius"/>
    </source>
</evidence>
<dbReference type="GO" id="GO:0004930">
    <property type="term" value="F:G protein-coupled receptor activity"/>
    <property type="evidence" value="ECO:0007669"/>
    <property type="project" value="UniProtKB-KW"/>
</dbReference>
<comment type="subcellular location">
    <subcellularLocation>
        <location evidence="1">Cell membrane</location>
        <topology evidence="1">Multi-pass membrane protein</topology>
    </subcellularLocation>
</comment>
<dbReference type="WBParaSite" id="PSAMB.scaffold6940size8561.g29365.t1">
    <property type="protein sequence ID" value="PSAMB.scaffold6940size8561.g29365.t1"/>
    <property type="gene ID" value="PSAMB.scaffold6940size8561.g29365"/>
</dbReference>
<feature type="transmembrane region" description="Helical" evidence="9">
    <location>
        <begin position="144"/>
        <end position="168"/>
    </location>
</feature>
<evidence type="ECO:0000256" key="4">
    <source>
        <dbReference type="ARBA" id="ARBA00022989"/>
    </source>
</evidence>
<evidence type="ECO:0000256" key="6">
    <source>
        <dbReference type="ARBA" id="ARBA00023136"/>
    </source>
</evidence>
<feature type="domain" description="G-protein coupled receptors family 1 profile" evidence="10">
    <location>
        <begin position="40"/>
        <end position="290"/>
    </location>
</feature>
<dbReference type="PROSITE" id="PS50262">
    <property type="entry name" value="G_PROTEIN_RECEP_F1_2"/>
    <property type="match status" value="1"/>
</dbReference>
<dbReference type="GO" id="GO:0005886">
    <property type="term" value="C:plasma membrane"/>
    <property type="evidence" value="ECO:0007669"/>
    <property type="project" value="UniProtKB-SubCell"/>
</dbReference>
<feature type="transmembrane region" description="Helical" evidence="9">
    <location>
        <begin position="188"/>
        <end position="211"/>
    </location>
</feature>
<dbReference type="InterPro" id="IPR050569">
    <property type="entry name" value="TAAR"/>
</dbReference>
<organism evidence="11 12">
    <name type="scientific">Plectus sambesii</name>
    <dbReference type="NCBI Taxonomy" id="2011161"/>
    <lineage>
        <taxon>Eukaryota</taxon>
        <taxon>Metazoa</taxon>
        <taxon>Ecdysozoa</taxon>
        <taxon>Nematoda</taxon>
        <taxon>Chromadorea</taxon>
        <taxon>Plectida</taxon>
        <taxon>Plectina</taxon>
        <taxon>Plectoidea</taxon>
        <taxon>Plectidae</taxon>
        <taxon>Plectus</taxon>
    </lineage>
</organism>
<keyword evidence="8" id="KW-0807">Transducer</keyword>